<dbReference type="KEGG" id="chk:D4L85_10535"/>
<evidence type="ECO:0008006" key="4">
    <source>
        <dbReference type="Google" id="ProtNLM"/>
    </source>
</evidence>
<dbReference type="EMBL" id="CP032382">
    <property type="protein sequence ID" value="AYB30989.1"/>
    <property type="molecule type" value="Genomic_DNA"/>
</dbReference>
<feature type="transmembrane region" description="Helical" evidence="1">
    <location>
        <begin position="132"/>
        <end position="153"/>
    </location>
</feature>
<feature type="transmembrane region" description="Helical" evidence="1">
    <location>
        <begin position="63"/>
        <end position="81"/>
    </location>
</feature>
<sequence length="165" mass="18079">MGLSNLGIFHTAVGIVAIGAALVSYVKYRKIDLATNSGRIYFYGTMVTSLTALGLSRNGGINPGHAFSLFIFLLAVVGYFLHAKRQGNARARYFETFLLSFSFFLSLVPTVNETFTRVPVGNPLAKGPTDPVIGVTLLFLFILFLAGISYQMVRQRKMNRSAQSD</sequence>
<dbReference type="AlphaFoldDB" id="A0A385SID4"/>
<feature type="transmembrane region" description="Helical" evidence="1">
    <location>
        <begin position="93"/>
        <end position="112"/>
    </location>
</feature>
<feature type="transmembrane region" description="Helical" evidence="1">
    <location>
        <begin position="40"/>
        <end position="57"/>
    </location>
</feature>
<dbReference type="Proteomes" id="UP000266183">
    <property type="component" value="Chromosome"/>
</dbReference>
<gene>
    <name evidence="2" type="ORF">D4L85_10535</name>
</gene>
<feature type="transmembrane region" description="Helical" evidence="1">
    <location>
        <begin position="6"/>
        <end position="28"/>
    </location>
</feature>
<evidence type="ECO:0000256" key="1">
    <source>
        <dbReference type="SAM" id="Phobius"/>
    </source>
</evidence>
<keyword evidence="3" id="KW-1185">Reference proteome</keyword>
<accession>A0A385SID4</accession>
<keyword evidence="1" id="KW-0812">Transmembrane</keyword>
<organism evidence="2 3">
    <name type="scientific">Chryseolinea soli</name>
    <dbReference type="NCBI Taxonomy" id="2321403"/>
    <lineage>
        <taxon>Bacteria</taxon>
        <taxon>Pseudomonadati</taxon>
        <taxon>Bacteroidota</taxon>
        <taxon>Cytophagia</taxon>
        <taxon>Cytophagales</taxon>
        <taxon>Fulvivirgaceae</taxon>
        <taxon>Chryseolinea</taxon>
    </lineage>
</organism>
<evidence type="ECO:0000313" key="3">
    <source>
        <dbReference type="Proteomes" id="UP000266183"/>
    </source>
</evidence>
<name>A0A385SID4_9BACT</name>
<keyword evidence="1" id="KW-0472">Membrane</keyword>
<evidence type="ECO:0000313" key="2">
    <source>
        <dbReference type="EMBL" id="AYB30989.1"/>
    </source>
</evidence>
<protein>
    <recommendedName>
        <fullName evidence="4">DUF2306 domain-containing protein</fullName>
    </recommendedName>
</protein>
<proteinExistence type="predicted"/>
<keyword evidence="1" id="KW-1133">Transmembrane helix</keyword>
<dbReference type="OrthoDB" id="713921at2"/>
<reference evidence="3" key="1">
    <citation type="submission" date="2018-09" db="EMBL/GenBank/DDBJ databases">
        <title>Chryseolinea sp. KIS68-18 isolated from soil.</title>
        <authorList>
            <person name="Weon H.-Y."/>
            <person name="Kwon S.-W."/>
            <person name="Lee S.A."/>
        </authorList>
    </citation>
    <scope>NUCLEOTIDE SEQUENCE [LARGE SCALE GENOMIC DNA]</scope>
    <source>
        <strain evidence="3">KIS68-18</strain>
    </source>
</reference>